<proteinExistence type="predicted"/>
<dbReference type="Gene3D" id="3.40.50.300">
    <property type="entry name" value="P-loop containing nucleotide triphosphate hydrolases"/>
    <property type="match status" value="1"/>
</dbReference>
<comment type="caution">
    <text evidence="1">The sequence shown here is derived from an EMBL/GenBank/DDBJ whole genome shotgun (WGS) entry which is preliminary data.</text>
</comment>
<accession>A0A5T0UJ60</accession>
<keyword evidence="1" id="KW-0547">Nucleotide-binding</keyword>
<reference evidence="1" key="1">
    <citation type="submission" date="2018-06" db="EMBL/GenBank/DDBJ databases">
        <authorList>
            <consortium name="PulseNet: The National Subtyping Network for Foodborne Disease Surveillance"/>
            <person name="Tarr C.L."/>
            <person name="Trees E."/>
            <person name="Katz L.S."/>
            <person name="Carleton-Romer H.A."/>
            <person name="Stroika S."/>
            <person name="Kucerova Z."/>
            <person name="Roache K.F."/>
            <person name="Sabol A.L."/>
            <person name="Besser J."/>
            <person name="Gerner-Smidt P."/>
        </authorList>
    </citation>
    <scope>NUCLEOTIDE SEQUENCE</scope>
    <source>
        <strain evidence="1">PNUSAC003301</strain>
    </source>
</reference>
<organism evidence="1">
    <name type="scientific">Campylobacter jejuni</name>
    <dbReference type="NCBI Taxonomy" id="197"/>
    <lineage>
        <taxon>Bacteria</taxon>
        <taxon>Pseudomonadati</taxon>
        <taxon>Campylobacterota</taxon>
        <taxon>Epsilonproteobacteria</taxon>
        <taxon>Campylobacterales</taxon>
        <taxon>Campylobacteraceae</taxon>
        <taxon>Campylobacter</taxon>
    </lineage>
</organism>
<dbReference type="EMBL" id="AACFVE010000125">
    <property type="protein sequence ID" value="EAK3904192.1"/>
    <property type="molecule type" value="Genomic_DNA"/>
</dbReference>
<dbReference type="AlphaFoldDB" id="A0A5T0UJ60"/>
<feature type="non-terminal residue" evidence="1">
    <location>
        <position position="166"/>
    </location>
</feature>
<dbReference type="SUPFAM" id="SSF52540">
    <property type="entry name" value="P-loop containing nucleoside triphosphate hydrolases"/>
    <property type="match status" value="1"/>
</dbReference>
<dbReference type="GO" id="GO:0005524">
    <property type="term" value="F:ATP binding"/>
    <property type="evidence" value="ECO:0007669"/>
    <property type="project" value="UniProtKB-KW"/>
</dbReference>
<dbReference type="InterPro" id="IPR027417">
    <property type="entry name" value="P-loop_NTPase"/>
</dbReference>
<name>A0A5T0UJ60_CAMJU</name>
<keyword evidence="1" id="KW-0067">ATP-binding</keyword>
<protein>
    <submittedName>
        <fullName evidence="1">ATP-binding protein</fullName>
    </submittedName>
</protein>
<sequence>MKKNDQQAKLLFLQLSIKGHPLFEDGLTFSVLNDQRVYQDKSDTLTNLNGNVWINNIVTLVGKNATGKTLLMKALIGDLMLLLQYKSIDQTPLSDLLIGDKPLELTSYFYGTDGYVYRDIVRFAKETSSQKWVITDEKIYQKKVNARVSKKDFLNFKEEHLITDRS</sequence>
<gene>
    <name evidence="1" type="ORF">CW563_08925</name>
</gene>
<evidence type="ECO:0000313" key="1">
    <source>
        <dbReference type="EMBL" id="EAK3904192.1"/>
    </source>
</evidence>